<name>A0AAV9WTP6_9PEZI</name>
<dbReference type="EMBL" id="JAVHJO010000017">
    <property type="protein sequence ID" value="KAK6525131.1"/>
    <property type="molecule type" value="Genomic_DNA"/>
</dbReference>
<accession>A0AAV9WTP6</accession>
<keyword evidence="2" id="KW-1185">Reference proteome</keyword>
<gene>
    <name evidence="1" type="ORF">TWF694_005277</name>
</gene>
<evidence type="ECO:0000313" key="1">
    <source>
        <dbReference type="EMBL" id="KAK6525131.1"/>
    </source>
</evidence>
<proteinExistence type="predicted"/>
<dbReference type="Proteomes" id="UP001365542">
    <property type="component" value="Unassembled WGS sequence"/>
</dbReference>
<comment type="caution">
    <text evidence="1">The sequence shown here is derived from an EMBL/GenBank/DDBJ whole genome shotgun (WGS) entry which is preliminary data.</text>
</comment>
<reference evidence="1 2" key="1">
    <citation type="submission" date="2019-10" db="EMBL/GenBank/DDBJ databases">
        <authorList>
            <person name="Palmer J.M."/>
        </authorList>
    </citation>
    <scope>NUCLEOTIDE SEQUENCE [LARGE SCALE GENOMIC DNA]</scope>
    <source>
        <strain evidence="1 2">TWF694</strain>
    </source>
</reference>
<protein>
    <submittedName>
        <fullName evidence="1">Uncharacterized protein</fullName>
    </submittedName>
</protein>
<evidence type="ECO:0000313" key="2">
    <source>
        <dbReference type="Proteomes" id="UP001365542"/>
    </source>
</evidence>
<sequence>MAEFLVSLNPANWPKDIPLSHTLLIKNDAISFKHIYTHEISLNLNISETTLKLVKELRWWFAVGVVGYIAWKGWERWLMVRYSYPGSSISRDRVEP</sequence>
<organism evidence="1 2">
    <name type="scientific">Orbilia ellipsospora</name>
    <dbReference type="NCBI Taxonomy" id="2528407"/>
    <lineage>
        <taxon>Eukaryota</taxon>
        <taxon>Fungi</taxon>
        <taxon>Dikarya</taxon>
        <taxon>Ascomycota</taxon>
        <taxon>Pezizomycotina</taxon>
        <taxon>Orbiliomycetes</taxon>
        <taxon>Orbiliales</taxon>
        <taxon>Orbiliaceae</taxon>
        <taxon>Orbilia</taxon>
    </lineage>
</organism>
<dbReference type="AlphaFoldDB" id="A0AAV9WTP6"/>